<reference evidence="14" key="1">
    <citation type="submission" date="2013-01" db="EMBL/GenBank/DDBJ databases">
        <title>Draft Genome Sequence of a Mulberry Tree, Morus notabilis C.K. Schneid.</title>
        <authorList>
            <person name="He N."/>
            <person name="Zhao S."/>
        </authorList>
    </citation>
    <scope>NUCLEOTIDE SEQUENCE</scope>
</reference>
<keyword evidence="6" id="KW-0811">Translocation</keyword>
<dbReference type="GO" id="GO:0031369">
    <property type="term" value="F:translation initiation factor binding"/>
    <property type="evidence" value="ECO:0007669"/>
    <property type="project" value="TreeGrafter"/>
</dbReference>
<evidence type="ECO:0000256" key="9">
    <source>
        <dbReference type="ARBA" id="ARBA00026227"/>
    </source>
</evidence>
<keyword evidence="3" id="KW-0813">Transport</keyword>
<evidence type="ECO:0000256" key="5">
    <source>
        <dbReference type="ARBA" id="ARBA00022927"/>
    </source>
</evidence>
<comment type="similarity">
    <text evidence="2">Belongs to the GLE1 family.</text>
</comment>
<dbReference type="GO" id="GO:0005543">
    <property type="term" value="F:phospholipid binding"/>
    <property type="evidence" value="ECO:0007669"/>
    <property type="project" value="TreeGrafter"/>
</dbReference>
<dbReference type="EMBL" id="KE344869">
    <property type="protein sequence ID" value="EXB82481.1"/>
    <property type="molecule type" value="Genomic_DNA"/>
</dbReference>
<evidence type="ECO:0000256" key="6">
    <source>
        <dbReference type="ARBA" id="ARBA00023010"/>
    </source>
</evidence>
<dbReference type="InterPro" id="IPR012476">
    <property type="entry name" value="GLE1"/>
</dbReference>
<evidence type="ECO:0000256" key="2">
    <source>
        <dbReference type="ARBA" id="ARBA00011056"/>
    </source>
</evidence>
<gene>
    <name evidence="13" type="ORF">L484_027656</name>
</gene>
<keyword evidence="11" id="KW-0175">Coiled coil</keyword>
<dbReference type="Proteomes" id="UP000030645">
    <property type="component" value="Unassembled WGS sequence"/>
</dbReference>
<accession>W9RMY7</accession>
<dbReference type="GO" id="GO:0000822">
    <property type="term" value="F:inositol hexakisphosphate binding"/>
    <property type="evidence" value="ECO:0007669"/>
    <property type="project" value="TreeGrafter"/>
</dbReference>
<keyword evidence="4" id="KW-0509">mRNA transport</keyword>
<dbReference type="STRING" id="981085.W9RMY7"/>
<dbReference type="PANTHER" id="PTHR12960:SF0">
    <property type="entry name" value="MRNA EXPORT FACTOR GLE1"/>
    <property type="match status" value="1"/>
</dbReference>
<organism evidence="13 14">
    <name type="scientific">Morus notabilis</name>
    <dbReference type="NCBI Taxonomy" id="981085"/>
    <lineage>
        <taxon>Eukaryota</taxon>
        <taxon>Viridiplantae</taxon>
        <taxon>Streptophyta</taxon>
        <taxon>Embryophyta</taxon>
        <taxon>Tracheophyta</taxon>
        <taxon>Spermatophyta</taxon>
        <taxon>Magnoliopsida</taxon>
        <taxon>eudicotyledons</taxon>
        <taxon>Gunneridae</taxon>
        <taxon>Pentapetalae</taxon>
        <taxon>rosids</taxon>
        <taxon>fabids</taxon>
        <taxon>Rosales</taxon>
        <taxon>Moraceae</taxon>
        <taxon>Moreae</taxon>
        <taxon>Morus</taxon>
    </lineage>
</organism>
<protein>
    <recommendedName>
        <fullName evidence="9">mRNA export factor GLE1</fullName>
    </recommendedName>
    <alternativeName>
        <fullName evidence="10">Nucleoporin GLE1</fullName>
    </alternativeName>
</protein>
<comment type="subcellular location">
    <subcellularLocation>
        <location evidence="1">Nucleus</location>
        <location evidence="1">Nuclear pore complex</location>
    </subcellularLocation>
</comment>
<keyword evidence="5" id="KW-0653">Protein transport</keyword>
<evidence type="ECO:0000256" key="10">
    <source>
        <dbReference type="ARBA" id="ARBA00029983"/>
    </source>
</evidence>
<feature type="coiled-coil region" evidence="11">
    <location>
        <begin position="327"/>
        <end position="386"/>
    </location>
</feature>
<dbReference type="eggNOG" id="KOG2412">
    <property type="taxonomic scope" value="Eukaryota"/>
</dbReference>
<dbReference type="GO" id="GO:0016973">
    <property type="term" value="P:poly(A)+ mRNA export from nucleus"/>
    <property type="evidence" value="ECO:0007669"/>
    <property type="project" value="InterPro"/>
</dbReference>
<evidence type="ECO:0000256" key="12">
    <source>
        <dbReference type="SAM" id="MobiDB-lite"/>
    </source>
</evidence>
<dbReference type="Pfam" id="PF07817">
    <property type="entry name" value="GLE1"/>
    <property type="match status" value="1"/>
</dbReference>
<dbReference type="GO" id="GO:0005737">
    <property type="term" value="C:cytoplasm"/>
    <property type="evidence" value="ECO:0007669"/>
    <property type="project" value="TreeGrafter"/>
</dbReference>
<evidence type="ECO:0000313" key="14">
    <source>
        <dbReference type="Proteomes" id="UP000030645"/>
    </source>
</evidence>
<evidence type="ECO:0000256" key="8">
    <source>
        <dbReference type="ARBA" id="ARBA00023242"/>
    </source>
</evidence>
<evidence type="ECO:0000256" key="7">
    <source>
        <dbReference type="ARBA" id="ARBA00023132"/>
    </source>
</evidence>
<evidence type="ECO:0000256" key="4">
    <source>
        <dbReference type="ARBA" id="ARBA00022816"/>
    </source>
</evidence>
<dbReference type="AlphaFoldDB" id="W9RMY7"/>
<keyword evidence="8" id="KW-0539">Nucleus</keyword>
<dbReference type="GO" id="GO:0015031">
    <property type="term" value="P:protein transport"/>
    <property type="evidence" value="ECO:0007669"/>
    <property type="project" value="UniProtKB-KW"/>
</dbReference>
<keyword evidence="14" id="KW-1185">Reference proteome</keyword>
<name>W9RMY7_9ROSA</name>
<keyword evidence="7" id="KW-0906">Nuclear pore complex</keyword>
<dbReference type="Gene3D" id="1.25.40.510">
    <property type="entry name" value="GLE1-like"/>
    <property type="match status" value="1"/>
</dbReference>
<dbReference type="InterPro" id="IPR038506">
    <property type="entry name" value="GLE1-like_sf"/>
</dbReference>
<dbReference type="GO" id="GO:0044614">
    <property type="term" value="C:nuclear pore cytoplasmic filaments"/>
    <property type="evidence" value="ECO:0007669"/>
    <property type="project" value="TreeGrafter"/>
</dbReference>
<feature type="region of interest" description="Disordered" evidence="12">
    <location>
        <begin position="391"/>
        <end position="421"/>
    </location>
</feature>
<evidence type="ECO:0000256" key="1">
    <source>
        <dbReference type="ARBA" id="ARBA00004567"/>
    </source>
</evidence>
<evidence type="ECO:0000313" key="13">
    <source>
        <dbReference type="EMBL" id="EXB82481.1"/>
    </source>
</evidence>
<feature type="compositionally biased region" description="Polar residues" evidence="12">
    <location>
        <begin position="396"/>
        <end position="412"/>
    </location>
</feature>
<sequence length="739" mass="83189">MFLVWWSVLGLFLVWWSVLGLVVGSWSVGVGVEMVGRRWGWSVGVREGWVRVLEGRSVGVREDRSAFGEGRSALGWSVRTKGERERKEGLGKEGMGAVKLELRCPQISDGIAADPDPDWSSDALLSELDALESKLSASSKVPVPFTKSQSRGFVNGKGSKRSSRPFVMRIFEDEVGEIESEDEEIHDQYSAGVKRFTCDELYLSDEDESEDESALEVQPYLMEELGIVEGALFELTLEHHLGVKEEIRNKISALETDMMSGNKKSASALLWVEKYREARRETDRKLDTQYQRKIAEALDNHLTAIQRDHELKSQIEERKIRSDAAIIEGAKRKEKALQEEKLRQEKAKAEAEAKLRAEEAKRAALEAQMRAEKEAAEREAIEASKRDAAKVVQKEASGNQTNASLGSLNAETTESEFDKKKSASAGNITKAAEAALKLEQDRLKKLTELDEGNKALGLNLNKEYIRHERNISKLIRQITGTRDVVRQKAAELVKILKNPLFPQSASTAAFARKVVSYCENPGSASFACSYVIVLVTSEVPHVMDIIFAELNRACIYTVPKHIVYSQSAFESKEAYYKTIGFREDQGKIENVEEYLERLESYMKLYGALVQTEIAGIQNMHGLKEGWAWIARFLNALPANRFTAVALNAFLRMAGYALFKKYKSQFRKILNIVSENFLNALKARKDSTLNSVIAKIQSYIEDNKFLQEPEGRSLETSLLSSIMVPESDYQDSYHRGGYHY</sequence>
<dbReference type="PANTHER" id="PTHR12960">
    <property type="entry name" value="GLE-1-RELATED"/>
    <property type="match status" value="1"/>
</dbReference>
<proteinExistence type="inferred from homology"/>
<evidence type="ECO:0000256" key="3">
    <source>
        <dbReference type="ARBA" id="ARBA00022448"/>
    </source>
</evidence>
<evidence type="ECO:0000256" key="11">
    <source>
        <dbReference type="SAM" id="Coils"/>
    </source>
</evidence>